<accession>A0A0G0GXW7</accession>
<proteinExistence type="predicted"/>
<name>A0A0G0GXW7_9BACT</name>
<dbReference type="EMBL" id="LBTF01000004">
    <property type="protein sequence ID" value="KKQ35823.1"/>
    <property type="molecule type" value="Genomic_DNA"/>
</dbReference>
<evidence type="ECO:0000313" key="2">
    <source>
        <dbReference type="Proteomes" id="UP000033876"/>
    </source>
</evidence>
<evidence type="ECO:0000313" key="1">
    <source>
        <dbReference type="EMBL" id="KKQ35823.1"/>
    </source>
</evidence>
<dbReference type="Proteomes" id="UP000033876">
    <property type="component" value="Unassembled WGS sequence"/>
</dbReference>
<protein>
    <submittedName>
        <fullName evidence="1">Uncharacterized protein</fullName>
    </submittedName>
</protein>
<gene>
    <name evidence="1" type="ORF">US50_C0004G0012</name>
</gene>
<reference evidence="1 2" key="1">
    <citation type="journal article" date="2015" name="Nature">
        <title>rRNA introns, odd ribosomes, and small enigmatic genomes across a large radiation of phyla.</title>
        <authorList>
            <person name="Brown C.T."/>
            <person name="Hug L.A."/>
            <person name="Thomas B.C."/>
            <person name="Sharon I."/>
            <person name="Castelle C.J."/>
            <person name="Singh A."/>
            <person name="Wilkins M.J."/>
            <person name="Williams K.H."/>
            <person name="Banfield J.F."/>
        </authorList>
    </citation>
    <scope>NUCLEOTIDE SEQUENCE [LARGE SCALE GENOMIC DNA]</scope>
</reference>
<comment type="caution">
    <text evidence="1">The sequence shown here is derived from an EMBL/GenBank/DDBJ whole genome shotgun (WGS) entry which is preliminary data.</text>
</comment>
<sequence>MKETGSKLVRSVNHDDNLGIKISRSMNLPIKYGKTNELINKISADADIKHVLKIQTAEKAKEKIPDNVRYHVAEIVKTPLESELESFKARLKQKGLYLASLGRLAFFDPSLFHKIWNFNKGCEVGTLGYRHYLGGRSQGSLDTPYPVLKVSLSGKKEIYLQNFMPFAKGLVQILLTENEDLPILIPVGKKTEDHHFASKNEVLKNQKKHENLERIKKGLVLDGIDKTREYNS</sequence>
<organism evidence="1 2">
    <name type="scientific">Candidatus Nomurabacteria bacterium GW2011_GWB1_37_5</name>
    <dbReference type="NCBI Taxonomy" id="1618742"/>
    <lineage>
        <taxon>Bacteria</taxon>
        <taxon>Candidatus Nomuraibacteriota</taxon>
    </lineage>
</organism>
<dbReference type="AlphaFoldDB" id="A0A0G0GXW7"/>